<reference evidence="2" key="2">
    <citation type="journal article" date="2015" name="Data Brief">
        <title>Shoot transcriptome of the giant reed, Arundo donax.</title>
        <authorList>
            <person name="Barrero R.A."/>
            <person name="Guerrero F.D."/>
            <person name="Moolhuijzen P."/>
            <person name="Goolsby J.A."/>
            <person name="Tidwell J."/>
            <person name="Bellgard S.E."/>
            <person name="Bellgard M.I."/>
        </authorList>
    </citation>
    <scope>NUCLEOTIDE SEQUENCE</scope>
    <source>
        <tissue evidence="2">Shoot tissue taken approximately 20 cm above the soil surface</tissue>
    </source>
</reference>
<evidence type="ECO:0000313" key="2">
    <source>
        <dbReference type="EMBL" id="JAE23166.1"/>
    </source>
</evidence>
<dbReference type="AlphaFoldDB" id="A0A0A9GKV8"/>
<feature type="signal peptide" evidence="1">
    <location>
        <begin position="1"/>
        <end position="16"/>
    </location>
</feature>
<reference evidence="2" key="1">
    <citation type="submission" date="2014-09" db="EMBL/GenBank/DDBJ databases">
        <authorList>
            <person name="Magalhaes I.L.F."/>
            <person name="Oliveira U."/>
            <person name="Santos F.R."/>
            <person name="Vidigal T.H.D.A."/>
            <person name="Brescovit A.D."/>
            <person name="Santos A.J."/>
        </authorList>
    </citation>
    <scope>NUCLEOTIDE SEQUENCE</scope>
    <source>
        <tissue evidence="2">Shoot tissue taken approximately 20 cm above the soil surface</tissue>
    </source>
</reference>
<feature type="chain" id="PRO_5015033117" evidence="1">
    <location>
        <begin position="17"/>
        <end position="38"/>
    </location>
</feature>
<evidence type="ECO:0000256" key="1">
    <source>
        <dbReference type="SAM" id="SignalP"/>
    </source>
</evidence>
<proteinExistence type="predicted"/>
<name>A0A0A9GKV8_ARUDO</name>
<protein>
    <submittedName>
        <fullName evidence="2">Uncharacterized protein</fullName>
    </submittedName>
</protein>
<accession>A0A0A9GKV8</accession>
<sequence>MAVLPWLWSNLVQLWSRLPFLGCSANETLRAIMEGSFS</sequence>
<organism evidence="2">
    <name type="scientific">Arundo donax</name>
    <name type="common">Giant reed</name>
    <name type="synonym">Donax arundinaceus</name>
    <dbReference type="NCBI Taxonomy" id="35708"/>
    <lineage>
        <taxon>Eukaryota</taxon>
        <taxon>Viridiplantae</taxon>
        <taxon>Streptophyta</taxon>
        <taxon>Embryophyta</taxon>
        <taxon>Tracheophyta</taxon>
        <taxon>Spermatophyta</taxon>
        <taxon>Magnoliopsida</taxon>
        <taxon>Liliopsida</taxon>
        <taxon>Poales</taxon>
        <taxon>Poaceae</taxon>
        <taxon>PACMAD clade</taxon>
        <taxon>Arundinoideae</taxon>
        <taxon>Arundineae</taxon>
        <taxon>Arundo</taxon>
    </lineage>
</organism>
<keyword evidence="1" id="KW-0732">Signal</keyword>
<dbReference type="EMBL" id="GBRH01174730">
    <property type="protein sequence ID" value="JAE23166.1"/>
    <property type="molecule type" value="Transcribed_RNA"/>
</dbReference>
<dbReference type="EMBL" id="GBRH01178135">
    <property type="protein sequence ID" value="JAE19761.1"/>
    <property type="molecule type" value="Transcribed_RNA"/>
</dbReference>